<evidence type="ECO:0000313" key="2">
    <source>
        <dbReference type="EMBL" id="SHK47300.1"/>
    </source>
</evidence>
<keyword evidence="3" id="KW-1185">Reference proteome</keyword>
<dbReference type="AlphaFoldDB" id="A0A1M6SRN3"/>
<evidence type="ECO:0000313" key="3">
    <source>
        <dbReference type="Proteomes" id="UP000184386"/>
    </source>
</evidence>
<reference evidence="2 3" key="1">
    <citation type="submission" date="2016-11" db="EMBL/GenBank/DDBJ databases">
        <authorList>
            <person name="Jaros S."/>
            <person name="Januszkiewicz K."/>
            <person name="Wedrychowicz H."/>
        </authorList>
    </citation>
    <scope>NUCLEOTIDE SEQUENCE [LARGE SCALE GENOMIC DNA]</scope>
    <source>
        <strain evidence="2 3">DSM 15929</strain>
    </source>
</reference>
<organism evidence="2 3">
    <name type="scientific">Anaerocolumna jejuensis DSM 15929</name>
    <dbReference type="NCBI Taxonomy" id="1121322"/>
    <lineage>
        <taxon>Bacteria</taxon>
        <taxon>Bacillati</taxon>
        <taxon>Bacillota</taxon>
        <taxon>Clostridia</taxon>
        <taxon>Lachnospirales</taxon>
        <taxon>Lachnospiraceae</taxon>
        <taxon>Anaerocolumna</taxon>
    </lineage>
</organism>
<dbReference type="Gene3D" id="2.40.10.10">
    <property type="entry name" value="Trypsin-like serine proteases"/>
    <property type="match status" value="2"/>
</dbReference>
<dbReference type="STRING" id="1121322.SAMN02745136_02568"/>
<dbReference type="EMBL" id="FRAC01000012">
    <property type="protein sequence ID" value="SHK47300.1"/>
    <property type="molecule type" value="Genomic_DNA"/>
</dbReference>
<name>A0A1M6SRN3_9FIRM</name>
<dbReference type="InterPro" id="IPR043504">
    <property type="entry name" value="Peptidase_S1_PA_chymotrypsin"/>
</dbReference>
<dbReference type="Proteomes" id="UP000184386">
    <property type="component" value="Unassembled WGS sequence"/>
</dbReference>
<dbReference type="InterPro" id="IPR009003">
    <property type="entry name" value="Peptidase_S1_PA"/>
</dbReference>
<feature type="compositionally biased region" description="Basic and acidic residues" evidence="1">
    <location>
        <begin position="204"/>
        <end position="217"/>
    </location>
</feature>
<gene>
    <name evidence="2" type="ORF">SAMN02745136_02568</name>
</gene>
<sequence length="433" mass="47468">MIMHKITAQKQLNKFTNAFKTLKNSSSLKKSGNTIDIIWKLIHNLFHSISRLNCLHSKRAEIEDKSMDEYRVLMNSFKDENNYINYPDYYGGAFLDDNGRLVLQTADKSKAGIKCLQTAAGDDNIEIQAVPYSYNELLKVRDNLRDYFSNKSSLSFEVKGWAIRNTTNKVNVYIEELTDEKISEFKNEVLDSDIIDFINLPKDSGSRENVKDNHSSENELAAGDSTQAQISSTTLYSGSSIECGLYEMSIGFPAKYQTPGGSYQYGFVTAGHSTSSGAAMKTTYGTTVGTVTKYVYSSSSGCDFAFVHLNSNAVMGSTVSSACGGSGTINNYYVTPVEGKTVYKTGNASNTTYGKVITTSMDYSAFFDGNTVNLKDLLMFQAYATNGDSGGIVYFKYNGTNTPVGITAAGYMGSSGTLVMKAENMVKYGVYPN</sequence>
<feature type="region of interest" description="Disordered" evidence="1">
    <location>
        <begin position="204"/>
        <end position="224"/>
    </location>
</feature>
<evidence type="ECO:0000256" key="1">
    <source>
        <dbReference type="SAM" id="MobiDB-lite"/>
    </source>
</evidence>
<accession>A0A1M6SRN3</accession>
<dbReference type="SUPFAM" id="SSF50494">
    <property type="entry name" value="Trypsin-like serine proteases"/>
    <property type="match status" value="1"/>
</dbReference>
<proteinExistence type="predicted"/>
<protein>
    <submittedName>
        <fullName evidence="2">Uncharacterized protein</fullName>
    </submittedName>
</protein>